<dbReference type="EMBL" id="JAAIWM010000007">
    <property type="protein sequence ID" value="NEY73435.1"/>
    <property type="molecule type" value="Genomic_DNA"/>
</dbReference>
<name>A0A6M0QAT6_9BACI</name>
<dbReference type="Proteomes" id="UP000481043">
    <property type="component" value="Unassembled WGS sequence"/>
</dbReference>
<dbReference type="RefSeq" id="WP_163180977.1">
    <property type="nucleotide sequence ID" value="NZ_JAAIWM010000007.1"/>
</dbReference>
<keyword evidence="1" id="KW-1133">Transmembrane helix</keyword>
<comment type="caution">
    <text evidence="2">The sequence shown here is derived from an EMBL/GenBank/DDBJ whole genome shotgun (WGS) entry which is preliminary data.</text>
</comment>
<proteinExistence type="predicted"/>
<sequence length="364" mass="42422">MLMDIKRRNNYLLFILFTSLVLLANYFLMNATLYSPVTTELAIVTVIDLAICLPLAFYFLILRKNHSIIHILPVVIIGFWVAYFLIPNHLFEEIKPVMYILYGFEALFILFELYLLILAIRKFPILIRTFKDKKRDYPQFTLSLRKSFEETFQNKKIGAILTTDLSVIYYSLFSWKQKEKEANHLFSYHKNTGYLAFIIMLVHALVIEMIGVHFLIAQKSHLLAWILTGLDLYTVLYLIADYRAAKLSPISIKDNVMNIVIGVRRSIEVPIEEIKSFEKTSTAKSIRGKEKHAFFATLPELIEEDNEPDFELVLHRPVEAHYIFGIKKKISKIYITVDEKQKFWDMGTGTLSQVTQSRDSELDL</sequence>
<feature type="transmembrane region" description="Helical" evidence="1">
    <location>
        <begin position="222"/>
        <end position="240"/>
    </location>
</feature>
<feature type="transmembrane region" description="Helical" evidence="1">
    <location>
        <begin position="12"/>
        <end position="29"/>
    </location>
</feature>
<evidence type="ECO:0000256" key="1">
    <source>
        <dbReference type="SAM" id="Phobius"/>
    </source>
</evidence>
<evidence type="ECO:0000313" key="3">
    <source>
        <dbReference type="Proteomes" id="UP000481043"/>
    </source>
</evidence>
<protein>
    <recommendedName>
        <fullName evidence="4">Beta-carotene 15,15'-monooxygenase</fullName>
    </recommendedName>
</protein>
<feature type="transmembrane region" description="Helical" evidence="1">
    <location>
        <begin position="98"/>
        <end position="120"/>
    </location>
</feature>
<feature type="transmembrane region" description="Helical" evidence="1">
    <location>
        <begin position="41"/>
        <end position="61"/>
    </location>
</feature>
<organism evidence="2 3">
    <name type="scientific">Bacillus mesophilus</name>
    <dbReference type="NCBI Taxonomy" id="1808955"/>
    <lineage>
        <taxon>Bacteria</taxon>
        <taxon>Bacillati</taxon>
        <taxon>Bacillota</taxon>
        <taxon>Bacilli</taxon>
        <taxon>Bacillales</taxon>
        <taxon>Bacillaceae</taxon>
        <taxon>Bacillus</taxon>
    </lineage>
</organism>
<reference evidence="2 3" key="1">
    <citation type="submission" date="2020-02" db="EMBL/GenBank/DDBJ databases">
        <title>Bacillus aquiflavi sp. nov., isolated from yellow water of strong flavor Chinese baijiu in Yibin region of China.</title>
        <authorList>
            <person name="Xie J."/>
        </authorList>
    </citation>
    <scope>NUCLEOTIDE SEQUENCE [LARGE SCALE GENOMIC DNA]</scope>
    <source>
        <strain evidence="2 3">SA4</strain>
    </source>
</reference>
<evidence type="ECO:0008006" key="4">
    <source>
        <dbReference type="Google" id="ProtNLM"/>
    </source>
</evidence>
<accession>A0A6M0QAT6</accession>
<dbReference type="AlphaFoldDB" id="A0A6M0QAT6"/>
<gene>
    <name evidence="2" type="ORF">G4D63_17000</name>
</gene>
<evidence type="ECO:0000313" key="2">
    <source>
        <dbReference type="EMBL" id="NEY73435.1"/>
    </source>
</evidence>
<feature type="transmembrane region" description="Helical" evidence="1">
    <location>
        <begin position="194"/>
        <end position="216"/>
    </location>
</feature>
<feature type="transmembrane region" description="Helical" evidence="1">
    <location>
        <begin position="68"/>
        <end position="86"/>
    </location>
</feature>
<keyword evidence="1" id="KW-0812">Transmembrane</keyword>
<keyword evidence="3" id="KW-1185">Reference proteome</keyword>
<keyword evidence="1" id="KW-0472">Membrane</keyword>